<dbReference type="AlphaFoldDB" id="I3SQ06"/>
<name>I3SQ06_LOTJA</name>
<evidence type="ECO:0000313" key="1">
    <source>
        <dbReference type="EMBL" id="AFK42348.1"/>
    </source>
</evidence>
<dbReference type="EMBL" id="BT142554">
    <property type="protein sequence ID" value="AFK42348.1"/>
    <property type="molecule type" value="mRNA"/>
</dbReference>
<proteinExistence type="evidence at transcript level"/>
<organism evidence="1">
    <name type="scientific">Lotus japonicus</name>
    <name type="common">Lotus corniculatus var. japonicus</name>
    <dbReference type="NCBI Taxonomy" id="34305"/>
    <lineage>
        <taxon>Eukaryota</taxon>
        <taxon>Viridiplantae</taxon>
        <taxon>Streptophyta</taxon>
        <taxon>Embryophyta</taxon>
        <taxon>Tracheophyta</taxon>
        <taxon>Spermatophyta</taxon>
        <taxon>Magnoliopsida</taxon>
        <taxon>eudicotyledons</taxon>
        <taxon>Gunneridae</taxon>
        <taxon>Pentapetalae</taxon>
        <taxon>rosids</taxon>
        <taxon>fabids</taxon>
        <taxon>Fabales</taxon>
        <taxon>Fabaceae</taxon>
        <taxon>Papilionoideae</taxon>
        <taxon>50 kb inversion clade</taxon>
        <taxon>NPAAA clade</taxon>
        <taxon>Hologalegina</taxon>
        <taxon>robinioid clade</taxon>
        <taxon>Loteae</taxon>
        <taxon>Lotus</taxon>
    </lineage>
</organism>
<reference evidence="1" key="1">
    <citation type="submission" date="2012-05" db="EMBL/GenBank/DDBJ databases">
        <authorList>
            <person name="Krishnakumar V."/>
            <person name="Cheung F."/>
            <person name="Xiao Y."/>
            <person name="Chan A."/>
            <person name="Moskal W.A."/>
            <person name="Town C.D."/>
        </authorList>
    </citation>
    <scope>NUCLEOTIDE SEQUENCE</scope>
</reference>
<sequence>MRGGPSKGQLYVKIHLLEAWIPR</sequence>
<protein>
    <submittedName>
        <fullName evidence="1">Uncharacterized protein</fullName>
    </submittedName>
</protein>
<accession>I3SQ06</accession>